<dbReference type="EnsemblMetazoa" id="SMAR011539-RA">
    <property type="protein sequence ID" value="SMAR011539-PA"/>
    <property type="gene ID" value="SMAR011539"/>
</dbReference>
<reference evidence="14" key="1">
    <citation type="submission" date="2011-05" db="EMBL/GenBank/DDBJ databases">
        <authorList>
            <person name="Richards S.R."/>
            <person name="Qu J."/>
            <person name="Jiang H."/>
            <person name="Jhangiani S.N."/>
            <person name="Agravi P."/>
            <person name="Goodspeed R."/>
            <person name="Gross S."/>
            <person name="Mandapat C."/>
            <person name="Jackson L."/>
            <person name="Mathew T."/>
            <person name="Pu L."/>
            <person name="Thornton R."/>
            <person name="Saada N."/>
            <person name="Wilczek-Boney K.B."/>
            <person name="Lee S."/>
            <person name="Kovar C."/>
            <person name="Wu Y."/>
            <person name="Scherer S.E."/>
            <person name="Worley K.C."/>
            <person name="Muzny D.M."/>
            <person name="Gibbs R."/>
        </authorList>
    </citation>
    <scope>NUCLEOTIDE SEQUENCE</scope>
    <source>
        <strain evidence="14">Brora</strain>
    </source>
</reference>
<dbReference type="PhylomeDB" id="T1JCM2"/>
<evidence type="ECO:0000313" key="13">
    <source>
        <dbReference type="EnsemblMetazoa" id="SMAR011539-PA"/>
    </source>
</evidence>
<evidence type="ECO:0000256" key="4">
    <source>
        <dbReference type="ARBA" id="ARBA00022692"/>
    </source>
</evidence>
<comment type="similarity">
    <text evidence="2">Belongs to the G-protein coupled receptor 1 family.</text>
</comment>
<protein>
    <recommendedName>
        <fullName evidence="12">G-protein coupled receptors family 1 profile domain-containing protein</fullName>
    </recommendedName>
</protein>
<evidence type="ECO:0000256" key="9">
    <source>
        <dbReference type="ARBA" id="ARBA00023170"/>
    </source>
</evidence>
<proteinExistence type="inferred from homology"/>
<dbReference type="SUPFAM" id="SSF81321">
    <property type="entry name" value="Family A G protein-coupled receptor-like"/>
    <property type="match status" value="1"/>
</dbReference>
<dbReference type="PRINTS" id="PR00237">
    <property type="entry name" value="GPCRRHODOPSN"/>
</dbReference>
<keyword evidence="4 11" id="KW-0812">Transmembrane</keyword>
<evidence type="ECO:0000256" key="7">
    <source>
        <dbReference type="ARBA" id="ARBA00023136"/>
    </source>
</evidence>
<evidence type="ECO:0000256" key="5">
    <source>
        <dbReference type="ARBA" id="ARBA00022989"/>
    </source>
</evidence>
<accession>T1JCM2</accession>
<evidence type="ECO:0000256" key="11">
    <source>
        <dbReference type="SAM" id="Phobius"/>
    </source>
</evidence>
<dbReference type="PANTHER" id="PTHR24248:SF125">
    <property type="entry name" value="DOPAMINE D2-LIKE RECEPTOR"/>
    <property type="match status" value="1"/>
</dbReference>
<dbReference type="Pfam" id="PF00001">
    <property type="entry name" value="7tm_1"/>
    <property type="match status" value="1"/>
</dbReference>
<evidence type="ECO:0000256" key="6">
    <source>
        <dbReference type="ARBA" id="ARBA00023040"/>
    </source>
</evidence>
<dbReference type="eggNOG" id="KOG3656">
    <property type="taxonomic scope" value="Eukaryota"/>
</dbReference>
<dbReference type="STRING" id="126957.T1JCM2"/>
<dbReference type="Proteomes" id="UP000014500">
    <property type="component" value="Unassembled WGS sequence"/>
</dbReference>
<feature type="transmembrane region" description="Helical" evidence="11">
    <location>
        <begin position="92"/>
        <end position="115"/>
    </location>
</feature>
<keyword evidence="7 11" id="KW-0472">Membrane</keyword>
<dbReference type="GO" id="GO:0001591">
    <property type="term" value="F:dopamine neurotransmitter receptor activity, coupled via Gi/Go"/>
    <property type="evidence" value="ECO:0007669"/>
    <property type="project" value="TreeGrafter"/>
</dbReference>
<evidence type="ECO:0000256" key="1">
    <source>
        <dbReference type="ARBA" id="ARBA00004651"/>
    </source>
</evidence>
<dbReference type="Gene3D" id="1.20.1070.10">
    <property type="entry name" value="Rhodopsin 7-helix transmembrane proteins"/>
    <property type="match status" value="1"/>
</dbReference>
<dbReference type="PROSITE" id="PS50262">
    <property type="entry name" value="G_PROTEIN_RECEP_F1_2"/>
    <property type="match status" value="1"/>
</dbReference>
<name>T1JCM2_STRMM</name>
<feature type="transmembrane region" description="Helical" evidence="11">
    <location>
        <begin position="127"/>
        <end position="150"/>
    </location>
</feature>
<dbReference type="GO" id="GO:0045202">
    <property type="term" value="C:synapse"/>
    <property type="evidence" value="ECO:0007669"/>
    <property type="project" value="GOC"/>
</dbReference>
<keyword evidence="5 11" id="KW-1133">Transmembrane helix</keyword>
<keyword evidence="6" id="KW-0297">G-protein coupled receptor</keyword>
<dbReference type="GO" id="GO:0005886">
    <property type="term" value="C:plasma membrane"/>
    <property type="evidence" value="ECO:0007669"/>
    <property type="project" value="UniProtKB-SubCell"/>
</dbReference>
<dbReference type="PANTHER" id="PTHR24248">
    <property type="entry name" value="ADRENERGIC RECEPTOR-RELATED G-PROTEIN COUPLED RECEPTOR"/>
    <property type="match status" value="1"/>
</dbReference>
<comment type="subcellular location">
    <subcellularLocation>
        <location evidence="1">Cell membrane</location>
        <topology evidence="1">Multi-pass membrane protein</topology>
    </subcellularLocation>
</comment>
<sequence length="151" mass="16003">MVVNETLNSVAACCHLTTSSSRVNGSASAAQHGSDANDNANANGSSVAEWVLTELAMTLVNSTLLDNGSLSNEWVFNETGEQEDGPEASGGYWALILVLFPIFAVFGNVLVILSVYKERGLRTVTNYFIVSLAVADLLVAALVMPFAVYVL</sequence>
<dbReference type="GO" id="GO:0004930">
    <property type="term" value="F:G protein-coupled receptor activity"/>
    <property type="evidence" value="ECO:0007669"/>
    <property type="project" value="UniProtKB-KW"/>
</dbReference>
<evidence type="ECO:0000313" key="14">
    <source>
        <dbReference type="Proteomes" id="UP000014500"/>
    </source>
</evidence>
<keyword evidence="9" id="KW-0675">Receptor</keyword>
<feature type="domain" description="G-protein coupled receptors family 1 profile" evidence="12">
    <location>
        <begin position="107"/>
        <end position="151"/>
    </location>
</feature>
<dbReference type="InterPro" id="IPR017452">
    <property type="entry name" value="GPCR_Rhodpsn_7TM"/>
</dbReference>
<dbReference type="HOGENOM" id="CLU_1736112_0_0_1"/>
<keyword evidence="8" id="KW-1015">Disulfide bond</keyword>
<evidence type="ECO:0000256" key="8">
    <source>
        <dbReference type="ARBA" id="ARBA00023157"/>
    </source>
</evidence>
<evidence type="ECO:0000256" key="2">
    <source>
        <dbReference type="ARBA" id="ARBA00010663"/>
    </source>
</evidence>
<reference evidence="13" key="2">
    <citation type="submission" date="2015-02" db="UniProtKB">
        <authorList>
            <consortium name="EnsemblMetazoa"/>
        </authorList>
    </citation>
    <scope>IDENTIFICATION</scope>
</reference>
<evidence type="ECO:0000259" key="12">
    <source>
        <dbReference type="PROSITE" id="PS50262"/>
    </source>
</evidence>
<dbReference type="EMBL" id="JH432066">
    <property type="status" value="NOT_ANNOTATED_CDS"/>
    <property type="molecule type" value="Genomic_DNA"/>
</dbReference>
<dbReference type="InterPro" id="IPR000276">
    <property type="entry name" value="GPCR_Rhodpsn"/>
</dbReference>
<dbReference type="AlphaFoldDB" id="T1JCM2"/>
<keyword evidence="3" id="KW-1003">Cell membrane</keyword>
<organism evidence="13 14">
    <name type="scientific">Strigamia maritima</name>
    <name type="common">European centipede</name>
    <name type="synonym">Geophilus maritimus</name>
    <dbReference type="NCBI Taxonomy" id="126957"/>
    <lineage>
        <taxon>Eukaryota</taxon>
        <taxon>Metazoa</taxon>
        <taxon>Ecdysozoa</taxon>
        <taxon>Arthropoda</taxon>
        <taxon>Myriapoda</taxon>
        <taxon>Chilopoda</taxon>
        <taxon>Pleurostigmophora</taxon>
        <taxon>Geophilomorpha</taxon>
        <taxon>Linotaeniidae</taxon>
        <taxon>Strigamia</taxon>
    </lineage>
</organism>
<evidence type="ECO:0000256" key="3">
    <source>
        <dbReference type="ARBA" id="ARBA00022475"/>
    </source>
</evidence>
<keyword evidence="10" id="KW-0807">Transducer</keyword>
<keyword evidence="14" id="KW-1185">Reference proteome</keyword>
<evidence type="ECO:0000256" key="10">
    <source>
        <dbReference type="ARBA" id="ARBA00023224"/>
    </source>
</evidence>